<sequence length="503" mass="56814">MAMAASATSCSSPRKGLPRPPPIGDDPNINPFADPRPPITPLRIVFFILMLPLLILRVLFLLVILIIGYISVKLALIGVKDPLFRPFPPWRRSLLWPVRIGVRAIMFFVFGYYWIPTKGKCAPRDVAPIIVSNHISFLEPLFVFYAHLPVIVSAKENAELPLVGVFLQALQIIPVDRVSPNSRHDAAAQIKRRAMDNFWPHVAIFPEGTTTNGKVLISFKTGAFSPGLPIQPMVVKYRNINPAWVNTGPYPILLHLMTQPINFMEVEYLDVCVPTRHEMAHPRSYADTVRKSMAQALNIRFTDHTFLDAKLAMEAVKLQQPAELTLAEFGVMERLFHLNYDSAKAYLQKFSSMDSTHSGYLRIDQFLDALNLPLTPFTQEVFQLFDTADKGYINFREFVAGMAFLSTQTSFSSAIEVAFRACDADHDGSLSWAEVQRSLKNIFPEMQTTVMMKLFNSLDLDHDGVISWDEFSGFLQRNPEYLAVIMAARPDLLYHDSEQGDHV</sequence>
<dbReference type="GO" id="GO:0016020">
    <property type="term" value="C:membrane"/>
    <property type="evidence" value="ECO:0007669"/>
    <property type="project" value="UniProtKB-SubCell"/>
</dbReference>
<evidence type="ECO:0000256" key="1">
    <source>
        <dbReference type="ARBA" id="ARBA00004370"/>
    </source>
</evidence>
<dbReference type="InterPro" id="IPR002123">
    <property type="entry name" value="Plipid/glycerol_acylTrfase"/>
</dbReference>
<feature type="transmembrane region" description="Helical" evidence="15">
    <location>
        <begin position="44"/>
        <end position="72"/>
    </location>
</feature>
<proteinExistence type="inferred from homology"/>
<keyword evidence="9" id="KW-0443">Lipid metabolism</keyword>
<dbReference type="SUPFAM" id="SSF47473">
    <property type="entry name" value="EF-hand"/>
    <property type="match status" value="1"/>
</dbReference>
<keyword evidence="6 15" id="KW-0812">Transmembrane</keyword>
<dbReference type="GO" id="GO:0008374">
    <property type="term" value="F:O-acyltransferase activity"/>
    <property type="evidence" value="ECO:0007669"/>
    <property type="project" value="InterPro"/>
</dbReference>
<dbReference type="SMART" id="SM00563">
    <property type="entry name" value="PlsC"/>
    <property type="match status" value="1"/>
</dbReference>
<dbReference type="Proteomes" id="UP000886520">
    <property type="component" value="Chromosome 24"/>
</dbReference>
<evidence type="ECO:0000256" key="9">
    <source>
        <dbReference type="ARBA" id="ARBA00023098"/>
    </source>
</evidence>
<keyword evidence="5" id="KW-0808">Transferase</keyword>
<dbReference type="Pfam" id="PF01553">
    <property type="entry name" value="Acyltransferase"/>
    <property type="match status" value="1"/>
</dbReference>
<dbReference type="PANTHER" id="PTHR23063">
    <property type="entry name" value="PHOSPHOLIPID ACYLTRANSFERASE"/>
    <property type="match status" value="1"/>
</dbReference>
<dbReference type="OrthoDB" id="272512at2759"/>
<evidence type="ECO:0000256" key="6">
    <source>
        <dbReference type="ARBA" id="ARBA00022692"/>
    </source>
</evidence>
<dbReference type="InterPro" id="IPR011992">
    <property type="entry name" value="EF-hand-dom_pair"/>
</dbReference>
<feature type="domain" description="EF-hand" evidence="16">
    <location>
        <begin position="446"/>
        <end position="481"/>
    </location>
</feature>
<dbReference type="PROSITE" id="PS00018">
    <property type="entry name" value="EF_HAND_1"/>
    <property type="match status" value="2"/>
</dbReference>
<keyword evidence="8 15" id="KW-1133">Transmembrane helix</keyword>
<keyword evidence="11" id="KW-0594">Phospholipid biosynthesis</keyword>
<dbReference type="SUPFAM" id="SSF69593">
    <property type="entry name" value="Glycerol-3-phosphate (1)-acyltransferase"/>
    <property type="match status" value="1"/>
</dbReference>
<accession>A0A9D4Z5G2</accession>
<evidence type="ECO:0000256" key="7">
    <source>
        <dbReference type="ARBA" id="ARBA00022837"/>
    </source>
</evidence>
<dbReference type="InterPro" id="IPR018247">
    <property type="entry name" value="EF_Hand_1_Ca_BS"/>
</dbReference>
<gene>
    <name evidence="17" type="ORF">GOP47_0024881</name>
</gene>
<dbReference type="Pfam" id="PF13499">
    <property type="entry name" value="EF-hand_7"/>
    <property type="match status" value="2"/>
</dbReference>
<evidence type="ECO:0000256" key="5">
    <source>
        <dbReference type="ARBA" id="ARBA00022679"/>
    </source>
</evidence>
<keyword evidence="18" id="KW-1185">Reference proteome</keyword>
<feature type="domain" description="EF-hand" evidence="16">
    <location>
        <begin position="410"/>
        <end position="445"/>
    </location>
</feature>
<evidence type="ECO:0000256" key="14">
    <source>
        <dbReference type="SAM" id="MobiDB-lite"/>
    </source>
</evidence>
<evidence type="ECO:0000313" key="17">
    <source>
        <dbReference type="EMBL" id="KAI5060461.1"/>
    </source>
</evidence>
<comment type="similarity">
    <text evidence="3">Belongs to the 1-acyl-sn-glycerol-3-phosphate acyltransferase family.</text>
</comment>
<evidence type="ECO:0000313" key="18">
    <source>
        <dbReference type="Proteomes" id="UP000886520"/>
    </source>
</evidence>
<feature type="domain" description="EF-hand" evidence="16">
    <location>
        <begin position="379"/>
        <end position="408"/>
    </location>
</feature>
<dbReference type="GO" id="GO:0005509">
    <property type="term" value="F:calcium ion binding"/>
    <property type="evidence" value="ECO:0007669"/>
    <property type="project" value="InterPro"/>
</dbReference>
<evidence type="ECO:0000259" key="16">
    <source>
        <dbReference type="PROSITE" id="PS50222"/>
    </source>
</evidence>
<evidence type="ECO:0000256" key="15">
    <source>
        <dbReference type="SAM" id="Phobius"/>
    </source>
</evidence>
<dbReference type="Gene3D" id="1.10.238.10">
    <property type="entry name" value="EF-hand"/>
    <property type="match status" value="1"/>
</dbReference>
<name>A0A9D4Z5G2_ADICA</name>
<evidence type="ECO:0000256" key="12">
    <source>
        <dbReference type="ARBA" id="ARBA00023264"/>
    </source>
</evidence>
<dbReference type="InterPro" id="IPR002048">
    <property type="entry name" value="EF_hand_dom"/>
</dbReference>
<feature type="compositionally biased region" description="Low complexity" evidence="14">
    <location>
        <begin position="1"/>
        <end position="12"/>
    </location>
</feature>
<dbReference type="SMART" id="SM00054">
    <property type="entry name" value="EFh"/>
    <property type="match status" value="3"/>
</dbReference>
<evidence type="ECO:0000256" key="11">
    <source>
        <dbReference type="ARBA" id="ARBA00023209"/>
    </source>
</evidence>
<protein>
    <recommendedName>
        <fullName evidence="16">EF-hand domain-containing protein</fullName>
    </recommendedName>
</protein>
<dbReference type="PANTHER" id="PTHR23063:SF56">
    <property type="entry name" value="EF-HAND DOMAIN-CONTAINING PROTEIN"/>
    <property type="match status" value="1"/>
</dbReference>
<keyword evidence="7" id="KW-0106">Calcium</keyword>
<dbReference type="CDD" id="cd07991">
    <property type="entry name" value="LPLAT_LPCAT1-like"/>
    <property type="match status" value="1"/>
</dbReference>
<reference evidence="17" key="1">
    <citation type="submission" date="2021-01" db="EMBL/GenBank/DDBJ databases">
        <title>Adiantum capillus-veneris genome.</title>
        <authorList>
            <person name="Fang Y."/>
            <person name="Liao Q."/>
        </authorList>
    </citation>
    <scope>NUCLEOTIDE SEQUENCE</scope>
    <source>
        <strain evidence="17">H3</strain>
        <tissue evidence="17">Leaf</tissue>
    </source>
</reference>
<comment type="caution">
    <text evidence="17">The sequence shown here is derived from an EMBL/GenBank/DDBJ whole genome shotgun (WGS) entry which is preliminary data.</text>
</comment>
<dbReference type="InterPro" id="IPR045252">
    <property type="entry name" value="LPCAT1-like"/>
</dbReference>
<keyword evidence="13" id="KW-0012">Acyltransferase</keyword>
<dbReference type="EMBL" id="JABFUD020000024">
    <property type="protein sequence ID" value="KAI5060461.1"/>
    <property type="molecule type" value="Genomic_DNA"/>
</dbReference>
<evidence type="ECO:0000256" key="8">
    <source>
        <dbReference type="ARBA" id="ARBA00022989"/>
    </source>
</evidence>
<evidence type="ECO:0000256" key="2">
    <source>
        <dbReference type="ARBA" id="ARBA00005074"/>
    </source>
</evidence>
<evidence type="ECO:0000256" key="10">
    <source>
        <dbReference type="ARBA" id="ARBA00023136"/>
    </source>
</evidence>
<dbReference type="CDD" id="cd00051">
    <property type="entry name" value="EFh"/>
    <property type="match status" value="1"/>
</dbReference>
<dbReference type="PROSITE" id="PS50222">
    <property type="entry name" value="EF_HAND_2"/>
    <property type="match status" value="3"/>
</dbReference>
<feature type="region of interest" description="Disordered" evidence="14">
    <location>
        <begin position="1"/>
        <end position="28"/>
    </location>
</feature>
<evidence type="ECO:0000256" key="13">
    <source>
        <dbReference type="ARBA" id="ARBA00023315"/>
    </source>
</evidence>
<comment type="subcellular location">
    <subcellularLocation>
        <location evidence="1">Membrane</location>
    </subcellularLocation>
</comment>
<organism evidence="17 18">
    <name type="scientific">Adiantum capillus-veneris</name>
    <name type="common">Maidenhair fern</name>
    <dbReference type="NCBI Taxonomy" id="13818"/>
    <lineage>
        <taxon>Eukaryota</taxon>
        <taxon>Viridiplantae</taxon>
        <taxon>Streptophyta</taxon>
        <taxon>Embryophyta</taxon>
        <taxon>Tracheophyta</taxon>
        <taxon>Polypodiopsida</taxon>
        <taxon>Polypodiidae</taxon>
        <taxon>Polypodiales</taxon>
        <taxon>Pteridineae</taxon>
        <taxon>Pteridaceae</taxon>
        <taxon>Vittarioideae</taxon>
        <taxon>Adiantum</taxon>
    </lineage>
</organism>
<evidence type="ECO:0000256" key="3">
    <source>
        <dbReference type="ARBA" id="ARBA00008655"/>
    </source>
</evidence>
<feature type="transmembrane region" description="Helical" evidence="15">
    <location>
        <begin position="93"/>
        <end position="115"/>
    </location>
</feature>
<keyword evidence="4" id="KW-0444">Lipid biosynthesis</keyword>
<comment type="pathway">
    <text evidence="2">Lipid metabolism; phospholipid metabolism.</text>
</comment>
<keyword evidence="12" id="KW-1208">Phospholipid metabolism</keyword>
<keyword evidence="10 15" id="KW-0472">Membrane</keyword>
<dbReference type="GO" id="GO:0008654">
    <property type="term" value="P:phospholipid biosynthetic process"/>
    <property type="evidence" value="ECO:0007669"/>
    <property type="project" value="UniProtKB-KW"/>
</dbReference>
<dbReference type="AlphaFoldDB" id="A0A9D4Z5G2"/>
<evidence type="ECO:0000256" key="4">
    <source>
        <dbReference type="ARBA" id="ARBA00022516"/>
    </source>
</evidence>